<evidence type="ECO:0000256" key="4">
    <source>
        <dbReference type="ARBA" id="ARBA00022801"/>
    </source>
</evidence>
<name>A0A497U1F0_9FLAO</name>
<protein>
    <submittedName>
        <fullName evidence="7 8">Secreted protein (Por secretion system target)</fullName>
    </submittedName>
</protein>
<reference evidence="7 9" key="1">
    <citation type="submission" date="2017-12" db="EMBL/GenBank/DDBJ databases">
        <title>Genomic Encyclopedia of Type Strains, Phase III (KMG-III): the genomes of soil and plant-associated and newly described type strains.</title>
        <authorList>
            <person name="Whitman W."/>
        </authorList>
    </citation>
    <scope>NUCLEOTIDE SEQUENCE [LARGE SCALE GENOMIC DNA]</scope>
    <source>
        <strain evidence="7 9">IP-10</strain>
    </source>
</reference>
<evidence type="ECO:0000256" key="5">
    <source>
        <dbReference type="SAM" id="SignalP"/>
    </source>
</evidence>
<gene>
    <name evidence="7" type="ORF">B0G92_1809</name>
    <name evidence="8" type="ORF">CLV50_2381</name>
</gene>
<evidence type="ECO:0000313" key="10">
    <source>
        <dbReference type="Proteomes" id="UP000275027"/>
    </source>
</evidence>
<keyword evidence="4" id="KW-0378">Hydrolase</keyword>
<sequence>MKKNYSFLLLLIATIGYAQAPAGYYNSATGTGYTLKTQLYNIIRNHNDRSYAGLYTTYQTSDKKANGKVWDMYSNCDFTFGTVAEGGNQDNGTNAATECVFFNREHTVPQSYFGNGATPMYSDAHFVLPTDKVVNARRDDYPFGVVQNATWTSQNGSKLGNNLNSGYSAGYSSTVFEPIDEYKGDFARLLFYFATRYENLLAGFYTSSSSTSKAMFDGSSDRAFSPTFLNILLTWNQQDPVSAKEIARNNAIYARQNNRNPYIDNNAYVTMVWGTPLAIPVYESLAAVNVYPNPSTNHKINIDTELQLDEIQLININGQIMQQIKNPASQGKTYTLENLPSGFYFLKLTSDSQSATKKVIVN</sequence>
<dbReference type="Proteomes" id="UP000233767">
    <property type="component" value="Unassembled WGS sequence"/>
</dbReference>
<proteinExistence type="inferred from homology"/>
<keyword evidence="2" id="KW-0540">Nuclease</keyword>
<evidence type="ECO:0000256" key="2">
    <source>
        <dbReference type="ARBA" id="ARBA00022722"/>
    </source>
</evidence>
<evidence type="ECO:0000313" key="8">
    <source>
        <dbReference type="EMBL" id="RLJ24500.1"/>
    </source>
</evidence>
<organism evidence="8 10">
    <name type="scientific">Flavobacterium lindanitolerans</name>
    <dbReference type="NCBI Taxonomy" id="428988"/>
    <lineage>
        <taxon>Bacteria</taxon>
        <taxon>Pseudomonadati</taxon>
        <taxon>Bacteroidota</taxon>
        <taxon>Flavobacteriia</taxon>
        <taxon>Flavobacteriales</taxon>
        <taxon>Flavobacteriaceae</taxon>
        <taxon>Flavobacterium</taxon>
    </lineage>
</organism>
<dbReference type="EMBL" id="RCCB01000012">
    <property type="protein sequence ID" value="RLJ24500.1"/>
    <property type="molecule type" value="Genomic_DNA"/>
</dbReference>
<dbReference type="PANTHER" id="PTHR33607:SF2">
    <property type="entry name" value="ENDONUCLEASE-1"/>
    <property type="match status" value="1"/>
</dbReference>
<dbReference type="Pfam" id="PF04231">
    <property type="entry name" value="Endonuclease_1"/>
    <property type="match status" value="1"/>
</dbReference>
<evidence type="ECO:0000313" key="9">
    <source>
        <dbReference type="Proteomes" id="UP000233767"/>
    </source>
</evidence>
<comment type="similarity">
    <text evidence="1">Belongs to the EndA/NucM nuclease family.</text>
</comment>
<evidence type="ECO:0000313" key="7">
    <source>
        <dbReference type="EMBL" id="PKW30160.1"/>
    </source>
</evidence>
<evidence type="ECO:0000259" key="6">
    <source>
        <dbReference type="Pfam" id="PF18962"/>
    </source>
</evidence>
<dbReference type="GO" id="GO:0004518">
    <property type="term" value="F:nuclease activity"/>
    <property type="evidence" value="ECO:0007669"/>
    <property type="project" value="UniProtKB-KW"/>
</dbReference>
<dbReference type="EMBL" id="PJND01000007">
    <property type="protein sequence ID" value="PKW30160.1"/>
    <property type="molecule type" value="Genomic_DNA"/>
</dbReference>
<feature type="chain" id="PRO_5019785751" evidence="5">
    <location>
        <begin position="21"/>
        <end position="362"/>
    </location>
</feature>
<accession>A0A497U1F0</accession>
<dbReference type="InterPro" id="IPR044925">
    <property type="entry name" value="His-Me_finger_sf"/>
</dbReference>
<dbReference type="SUPFAM" id="SSF54060">
    <property type="entry name" value="His-Me finger endonucleases"/>
    <property type="match status" value="1"/>
</dbReference>
<dbReference type="GO" id="GO:0016787">
    <property type="term" value="F:hydrolase activity"/>
    <property type="evidence" value="ECO:0007669"/>
    <property type="project" value="UniProtKB-KW"/>
</dbReference>
<dbReference type="InterPro" id="IPR007346">
    <property type="entry name" value="Endonuclease-I"/>
</dbReference>
<dbReference type="Proteomes" id="UP000275027">
    <property type="component" value="Unassembled WGS sequence"/>
</dbReference>
<keyword evidence="3 5" id="KW-0732">Signal</keyword>
<comment type="caution">
    <text evidence="8">The sequence shown here is derived from an EMBL/GenBank/DDBJ whole genome shotgun (WGS) entry which is preliminary data.</text>
</comment>
<dbReference type="RefSeq" id="WP_101472058.1">
    <property type="nucleotide sequence ID" value="NZ_PJND01000007.1"/>
</dbReference>
<dbReference type="NCBIfam" id="TIGR04183">
    <property type="entry name" value="Por_Secre_tail"/>
    <property type="match status" value="1"/>
</dbReference>
<feature type="signal peptide" evidence="5">
    <location>
        <begin position="1"/>
        <end position="20"/>
    </location>
</feature>
<evidence type="ECO:0000256" key="1">
    <source>
        <dbReference type="ARBA" id="ARBA00006429"/>
    </source>
</evidence>
<dbReference type="PANTHER" id="PTHR33607">
    <property type="entry name" value="ENDONUCLEASE-1"/>
    <property type="match status" value="1"/>
</dbReference>
<reference evidence="8 10" key="2">
    <citation type="submission" date="2018-10" db="EMBL/GenBank/DDBJ databases">
        <title>Genomic Encyclopedia of Archaeal and Bacterial Type Strains, Phase II (KMG-II): from individual species to whole genera.</title>
        <authorList>
            <person name="Goeker M."/>
        </authorList>
    </citation>
    <scope>NUCLEOTIDE SEQUENCE [LARGE SCALE GENOMIC DNA]</scope>
    <source>
        <strain evidence="8 10">DSM 21886</strain>
    </source>
</reference>
<feature type="domain" description="Secretion system C-terminal sorting" evidence="6">
    <location>
        <begin position="290"/>
        <end position="361"/>
    </location>
</feature>
<dbReference type="InterPro" id="IPR026444">
    <property type="entry name" value="Secre_tail"/>
</dbReference>
<dbReference type="Pfam" id="PF18962">
    <property type="entry name" value="Por_Secre_tail"/>
    <property type="match status" value="1"/>
</dbReference>
<evidence type="ECO:0000256" key="3">
    <source>
        <dbReference type="ARBA" id="ARBA00022729"/>
    </source>
</evidence>
<dbReference type="AlphaFoldDB" id="A0A497U1F0"/>
<keyword evidence="9" id="KW-1185">Reference proteome</keyword>